<dbReference type="AlphaFoldDB" id="A0A1B0A061"/>
<organism evidence="1 2">
    <name type="scientific">Glossina pallidipes</name>
    <name type="common">Tsetse fly</name>
    <dbReference type="NCBI Taxonomy" id="7398"/>
    <lineage>
        <taxon>Eukaryota</taxon>
        <taxon>Metazoa</taxon>
        <taxon>Ecdysozoa</taxon>
        <taxon>Arthropoda</taxon>
        <taxon>Hexapoda</taxon>
        <taxon>Insecta</taxon>
        <taxon>Pterygota</taxon>
        <taxon>Neoptera</taxon>
        <taxon>Endopterygota</taxon>
        <taxon>Diptera</taxon>
        <taxon>Brachycera</taxon>
        <taxon>Muscomorpha</taxon>
        <taxon>Hippoboscoidea</taxon>
        <taxon>Glossinidae</taxon>
        <taxon>Glossina</taxon>
    </lineage>
</organism>
<name>A0A1B0A061_GLOPL</name>
<accession>A0A1B0A061</accession>
<sequence length="149" mass="16746">MLLKIQNLSNDCQETIGESLSRSMNIIARDFNVSAVLCHRFDHENLRYMPYITRREQSERGSSKNPNNAQDGHAKYIVGVDADSYAYTICDVCNAVVIHVIDKISSTTNEILKQQKQFDYIAPKPRKTPAAAATAAEAGARHRLHLLTR</sequence>
<reference evidence="1" key="2">
    <citation type="submission" date="2020-05" db="UniProtKB">
        <authorList>
            <consortium name="EnsemblMetazoa"/>
        </authorList>
    </citation>
    <scope>IDENTIFICATION</scope>
    <source>
        <strain evidence="1">IAEA</strain>
    </source>
</reference>
<dbReference type="VEuPathDB" id="VectorBase:GPAI030403"/>
<evidence type="ECO:0000313" key="2">
    <source>
        <dbReference type="Proteomes" id="UP000092445"/>
    </source>
</evidence>
<reference evidence="2" key="1">
    <citation type="submission" date="2014-03" db="EMBL/GenBank/DDBJ databases">
        <authorList>
            <person name="Aksoy S."/>
            <person name="Warren W."/>
            <person name="Wilson R.K."/>
        </authorList>
    </citation>
    <scope>NUCLEOTIDE SEQUENCE [LARGE SCALE GENOMIC DNA]</scope>
    <source>
        <strain evidence="2">IAEA</strain>
    </source>
</reference>
<evidence type="ECO:0000313" key="1">
    <source>
        <dbReference type="EnsemblMetazoa" id="GPAI030403-PA"/>
    </source>
</evidence>
<proteinExistence type="predicted"/>
<dbReference type="EnsemblMetazoa" id="GPAI030403-RA">
    <property type="protein sequence ID" value="GPAI030403-PA"/>
    <property type="gene ID" value="GPAI030403"/>
</dbReference>
<dbReference type="Proteomes" id="UP000092445">
    <property type="component" value="Unassembled WGS sequence"/>
</dbReference>
<keyword evidence="2" id="KW-1185">Reference proteome</keyword>
<protein>
    <submittedName>
        <fullName evidence="1">Uncharacterized protein</fullName>
    </submittedName>
</protein>